<organism evidence="2 3">
    <name type="scientific">Pelagomonas calceolata</name>
    <dbReference type="NCBI Taxonomy" id="35677"/>
    <lineage>
        <taxon>Eukaryota</taxon>
        <taxon>Sar</taxon>
        <taxon>Stramenopiles</taxon>
        <taxon>Ochrophyta</taxon>
        <taxon>Pelagophyceae</taxon>
        <taxon>Pelagomonadales</taxon>
        <taxon>Pelagomonadaceae</taxon>
        <taxon>Pelagomonas</taxon>
    </lineage>
</organism>
<evidence type="ECO:0000256" key="1">
    <source>
        <dbReference type="SAM" id="MobiDB-lite"/>
    </source>
</evidence>
<dbReference type="EMBL" id="CAKKNE010000004">
    <property type="protein sequence ID" value="CAH0372866.1"/>
    <property type="molecule type" value="Genomic_DNA"/>
</dbReference>
<evidence type="ECO:0000313" key="2">
    <source>
        <dbReference type="EMBL" id="CAH0372866.1"/>
    </source>
</evidence>
<comment type="caution">
    <text evidence="2">The sequence shown here is derived from an EMBL/GenBank/DDBJ whole genome shotgun (WGS) entry which is preliminary data.</text>
</comment>
<feature type="compositionally biased region" description="Basic and acidic residues" evidence="1">
    <location>
        <begin position="1"/>
        <end position="10"/>
    </location>
</feature>
<feature type="compositionally biased region" description="Low complexity" evidence="1">
    <location>
        <begin position="127"/>
        <end position="149"/>
    </location>
</feature>
<reference evidence="2" key="1">
    <citation type="submission" date="2021-11" db="EMBL/GenBank/DDBJ databases">
        <authorList>
            <consortium name="Genoscope - CEA"/>
            <person name="William W."/>
        </authorList>
    </citation>
    <scope>NUCLEOTIDE SEQUENCE</scope>
</reference>
<proteinExistence type="predicted"/>
<accession>A0A8J2X3F3</accession>
<dbReference type="Proteomes" id="UP000789595">
    <property type="component" value="Unassembled WGS sequence"/>
</dbReference>
<evidence type="ECO:0000313" key="3">
    <source>
        <dbReference type="Proteomes" id="UP000789595"/>
    </source>
</evidence>
<sequence length="168" mass="17349">MDGLTPEKMKAASKSAQEESEPACKRRRAAMAHTPRAAWPASVERADAAAPPVVVVASVPAATKGKRVKRQTIGPGAPEPTGGGVARAAESSDDDFEMGETLSEEERARRAKAKAEREGTVQDISDDSVAAGLDASASSSSSDSESSASDSDDSDPDFQEASGPEDPF</sequence>
<feature type="region of interest" description="Disordered" evidence="1">
    <location>
        <begin position="59"/>
        <end position="168"/>
    </location>
</feature>
<name>A0A8J2X3F3_9STRA</name>
<feature type="region of interest" description="Disordered" evidence="1">
    <location>
        <begin position="1"/>
        <end position="43"/>
    </location>
</feature>
<keyword evidence="3" id="KW-1185">Reference proteome</keyword>
<protein>
    <submittedName>
        <fullName evidence="2">Uncharacterized protein</fullName>
    </submittedName>
</protein>
<dbReference type="AlphaFoldDB" id="A0A8J2X3F3"/>
<feature type="compositionally biased region" description="Basic and acidic residues" evidence="1">
    <location>
        <begin position="104"/>
        <end position="120"/>
    </location>
</feature>
<gene>
    <name evidence="2" type="ORF">PECAL_4P00250</name>
</gene>